<keyword evidence="4" id="KW-1185">Reference proteome</keyword>
<dbReference type="EMBL" id="PGFS01000001">
    <property type="protein sequence ID" value="MDH4571818.1"/>
    <property type="molecule type" value="Genomic_DNA"/>
</dbReference>
<dbReference type="RefSeq" id="WP_110715659.1">
    <property type="nucleotide sequence ID" value="NZ_PGFS01000001.1"/>
</dbReference>
<protein>
    <recommendedName>
        <fullName evidence="2">DUF6438 domain-containing protein</fullName>
    </recommendedName>
</protein>
<proteinExistence type="predicted"/>
<accession>A0ABT6I2E0</accession>
<dbReference type="PROSITE" id="PS51257">
    <property type="entry name" value="PROKAR_LIPOPROTEIN"/>
    <property type="match status" value="1"/>
</dbReference>
<organism evidence="3 4">
    <name type="scientific">Salinicola acroporae</name>
    <dbReference type="NCBI Taxonomy" id="1541440"/>
    <lineage>
        <taxon>Bacteria</taxon>
        <taxon>Pseudomonadati</taxon>
        <taxon>Pseudomonadota</taxon>
        <taxon>Gammaproteobacteria</taxon>
        <taxon>Oceanospirillales</taxon>
        <taxon>Halomonadaceae</taxon>
        <taxon>Salinicola</taxon>
    </lineage>
</organism>
<dbReference type="InterPro" id="IPR045497">
    <property type="entry name" value="DUF6438"/>
</dbReference>
<comment type="caution">
    <text evidence="3">The sequence shown here is derived from an EMBL/GenBank/DDBJ whole genome shotgun (WGS) entry which is preliminary data.</text>
</comment>
<evidence type="ECO:0000259" key="2">
    <source>
        <dbReference type="Pfam" id="PF20033"/>
    </source>
</evidence>
<name>A0ABT6I2E0_9GAMM</name>
<evidence type="ECO:0000313" key="4">
    <source>
        <dbReference type="Proteomes" id="UP001162135"/>
    </source>
</evidence>
<evidence type="ECO:0000313" key="3">
    <source>
        <dbReference type="EMBL" id="MDH4571818.1"/>
    </source>
</evidence>
<feature type="signal peptide" evidence="1">
    <location>
        <begin position="1"/>
        <end position="26"/>
    </location>
</feature>
<feature type="chain" id="PRO_5045448017" description="DUF6438 domain-containing protein" evidence="1">
    <location>
        <begin position="27"/>
        <end position="166"/>
    </location>
</feature>
<sequence length="166" mass="18373">MRWKIHYLAAVLGVLTVGGCAQQDVAASLESAITAIRYQVGPCHGTCPVYRVDLQQDGATRFIGERFTAVEGERMKTSDPERFALVKQRLSAWQPAMGTALETAETPRCGPRATDLSHYTVTWIRRDGETAVLEHDSGCRSDDARQLTAVLQSLPETLQIEDWVQP</sequence>
<dbReference type="Proteomes" id="UP001162135">
    <property type="component" value="Unassembled WGS sequence"/>
</dbReference>
<reference evidence="3" key="1">
    <citation type="journal article" date="2015" name="Antonie Van Leeuwenhoek">
        <title>Comparative 16S rRNA signatures and multilocus sequence analysis for the genus Salinicola and description of Salinicola acroporae sp. nov., isolated from coral Acropora digitifera.</title>
        <authorList>
            <person name="Lepcha R.T."/>
            <person name="Poddar A."/>
            <person name="Schumann P."/>
            <person name="Das S.K."/>
        </authorList>
    </citation>
    <scope>NUCLEOTIDE SEQUENCE</scope>
    <source>
        <strain evidence="3">S4-41</strain>
    </source>
</reference>
<keyword evidence="1" id="KW-0732">Signal</keyword>
<dbReference type="Pfam" id="PF20033">
    <property type="entry name" value="DUF6438"/>
    <property type="match status" value="1"/>
</dbReference>
<reference evidence="3" key="2">
    <citation type="submission" date="2017-11" db="EMBL/GenBank/DDBJ databases">
        <authorList>
            <person name="Das S.K."/>
        </authorList>
    </citation>
    <scope>NUCLEOTIDE SEQUENCE</scope>
    <source>
        <strain evidence="3">S4-41</strain>
    </source>
</reference>
<evidence type="ECO:0000256" key="1">
    <source>
        <dbReference type="SAM" id="SignalP"/>
    </source>
</evidence>
<feature type="domain" description="DUF6438" evidence="2">
    <location>
        <begin position="35"/>
        <end position="151"/>
    </location>
</feature>
<gene>
    <name evidence="3" type="ORF">CUR86_04610</name>
</gene>